<dbReference type="InterPro" id="IPR010466">
    <property type="entry name" value="DUF1058"/>
</dbReference>
<keyword evidence="2" id="KW-0472">Membrane</keyword>
<feature type="domain" description="SH3b" evidence="4">
    <location>
        <begin position="207"/>
        <end position="270"/>
    </location>
</feature>
<evidence type="ECO:0000256" key="3">
    <source>
        <dbReference type="SAM" id="SignalP"/>
    </source>
</evidence>
<accession>B9XN68</accession>
<feature type="transmembrane region" description="Helical" evidence="2">
    <location>
        <begin position="183"/>
        <end position="201"/>
    </location>
</feature>
<dbReference type="Pfam" id="PF13414">
    <property type="entry name" value="TPR_11"/>
    <property type="match status" value="1"/>
</dbReference>
<dbReference type="AlphaFoldDB" id="B9XN68"/>
<feature type="signal peptide" evidence="3">
    <location>
        <begin position="1"/>
        <end position="43"/>
    </location>
</feature>
<feature type="chain" id="PRO_5002894968" evidence="3">
    <location>
        <begin position="44"/>
        <end position="280"/>
    </location>
</feature>
<dbReference type="PROSITE" id="PS50005">
    <property type="entry name" value="TPR"/>
    <property type="match status" value="1"/>
</dbReference>
<feature type="transmembrane region" description="Helical" evidence="2">
    <location>
        <begin position="151"/>
        <end position="171"/>
    </location>
</feature>
<organism evidence="5 6">
    <name type="scientific">Pedosphaera parvula (strain Ellin514)</name>
    <dbReference type="NCBI Taxonomy" id="320771"/>
    <lineage>
        <taxon>Bacteria</taxon>
        <taxon>Pseudomonadati</taxon>
        <taxon>Verrucomicrobiota</taxon>
        <taxon>Pedosphaerae</taxon>
        <taxon>Pedosphaerales</taxon>
        <taxon>Pedosphaeraceae</taxon>
        <taxon>Pedosphaera</taxon>
    </lineage>
</organism>
<dbReference type="PROSITE" id="PS51781">
    <property type="entry name" value="SH3B"/>
    <property type="match status" value="1"/>
</dbReference>
<keyword evidence="2" id="KW-1133">Transmembrane helix</keyword>
<evidence type="ECO:0000256" key="1">
    <source>
        <dbReference type="PROSITE-ProRule" id="PRU00339"/>
    </source>
</evidence>
<evidence type="ECO:0000259" key="4">
    <source>
        <dbReference type="PROSITE" id="PS51781"/>
    </source>
</evidence>
<comment type="caution">
    <text evidence="5">The sequence shown here is derived from an EMBL/GenBank/DDBJ whole genome shotgun (WGS) entry which is preliminary data.</text>
</comment>
<evidence type="ECO:0000313" key="5">
    <source>
        <dbReference type="EMBL" id="EEF58730.1"/>
    </source>
</evidence>
<sequence precursor="true">MRTLFNHQRSAMNVKTTFRSFQYAVLLLSLGLVFLFSSNSSQAADTSSADFEQANKCYEQGKYGEAVSHYDKLLQRGEASEAIYFNLGNAYFKLNQFGHAIASYRQAEQLAPRDPELRANLQFARAQARGGSPQSGERRHLFLNYLTLNEWTWLTVIALWFLFLLLAWMQWRPDIRPKLRNPALVSGLAFVLLGICLAVAFNEDYLTKTAIVITGEADVHNGPLDESQAAYKVRDGAELIVLDQKDGWYQVSDQSQRVGWLRQDQVLIFSPRAQQKSKVV</sequence>
<protein>
    <submittedName>
        <fullName evidence="5">TPR repeat-containing protein</fullName>
    </submittedName>
</protein>
<dbReference type="Gene3D" id="1.25.40.10">
    <property type="entry name" value="Tetratricopeptide repeat domain"/>
    <property type="match status" value="1"/>
</dbReference>
<evidence type="ECO:0000313" key="6">
    <source>
        <dbReference type="Proteomes" id="UP000003688"/>
    </source>
</evidence>
<dbReference type="Gene3D" id="2.30.30.40">
    <property type="entry name" value="SH3 Domains"/>
    <property type="match status" value="1"/>
</dbReference>
<dbReference type="InterPro" id="IPR011990">
    <property type="entry name" value="TPR-like_helical_dom_sf"/>
</dbReference>
<proteinExistence type="predicted"/>
<dbReference type="SMART" id="SM00028">
    <property type="entry name" value="TPR"/>
    <property type="match status" value="2"/>
</dbReference>
<evidence type="ECO:0000256" key="2">
    <source>
        <dbReference type="SAM" id="Phobius"/>
    </source>
</evidence>
<keyword evidence="3" id="KW-0732">Signal</keyword>
<dbReference type="Pfam" id="PF06347">
    <property type="entry name" value="SH3_4"/>
    <property type="match status" value="1"/>
</dbReference>
<gene>
    <name evidence="5" type="ORF">Cflav_PD1826</name>
</gene>
<feature type="repeat" description="TPR" evidence="1">
    <location>
        <begin position="81"/>
        <end position="114"/>
    </location>
</feature>
<dbReference type="EMBL" id="ABOX02000038">
    <property type="protein sequence ID" value="EEF58730.1"/>
    <property type="molecule type" value="Genomic_DNA"/>
</dbReference>
<reference evidence="5 6" key="1">
    <citation type="journal article" date="2011" name="J. Bacteriol.">
        <title>Genome sequence of 'Pedosphaera parvula' Ellin514, an aerobic Verrucomicrobial isolate from pasture soil.</title>
        <authorList>
            <person name="Kant R."/>
            <person name="van Passel M.W."/>
            <person name="Sangwan P."/>
            <person name="Palva A."/>
            <person name="Lucas S."/>
            <person name="Copeland A."/>
            <person name="Lapidus A."/>
            <person name="Glavina Del Rio T."/>
            <person name="Dalin E."/>
            <person name="Tice H."/>
            <person name="Bruce D."/>
            <person name="Goodwin L."/>
            <person name="Pitluck S."/>
            <person name="Chertkov O."/>
            <person name="Larimer F.W."/>
            <person name="Land M.L."/>
            <person name="Hauser L."/>
            <person name="Brettin T.S."/>
            <person name="Detter J.C."/>
            <person name="Han S."/>
            <person name="de Vos W.M."/>
            <person name="Janssen P.H."/>
            <person name="Smidt H."/>
        </authorList>
    </citation>
    <scope>NUCLEOTIDE SEQUENCE [LARGE SCALE GENOMIC DNA]</scope>
    <source>
        <strain evidence="5 6">Ellin514</strain>
    </source>
</reference>
<dbReference type="STRING" id="320771.Cflav_PD1826"/>
<dbReference type="InterPro" id="IPR019734">
    <property type="entry name" value="TPR_rpt"/>
</dbReference>
<dbReference type="SMART" id="SM00287">
    <property type="entry name" value="SH3b"/>
    <property type="match status" value="1"/>
</dbReference>
<keyword evidence="2" id="KW-0812">Transmembrane</keyword>
<dbReference type="SUPFAM" id="SSF48452">
    <property type="entry name" value="TPR-like"/>
    <property type="match status" value="1"/>
</dbReference>
<keyword evidence="1" id="KW-0802">TPR repeat</keyword>
<dbReference type="PROSITE" id="PS50293">
    <property type="entry name" value="TPR_REGION"/>
    <property type="match status" value="1"/>
</dbReference>
<keyword evidence="6" id="KW-1185">Reference proteome</keyword>
<dbReference type="InterPro" id="IPR003646">
    <property type="entry name" value="SH3-like_bac-type"/>
</dbReference>
<dbReference type="Proteomes" id="UP000003688">
    <property type="component" value="Unassembled WGS sequence"/>
</dbReference>
<name>B9XN68_PEDPL</name>